<organism evidence="1 2">
    <name type="scientific">Batillaria attramentaria</name>
    <dbReference type="NCBI Taxonomy" id="370345"/>
    <lineage>
        <taxon>Eukaryota</taxon>
        <taxon>Metazoa</taxon>
        <taxon>Spiralia</taxon>
        <taxon>Lophotrochozoa</taxon>
        <taxon>Mollusca</taxon>
        <taxon>Gastropoda</taxon>
        <taxon>Caenogastropoda</taxon>
        <taxon>Sorbeoconcha</taxon>
        <taxon>Cerithioidea</taxon>
        <taxon>Batillariidae</taxon>
        <taxon>Batillaria</taxon>
    </lineage>
</organism>
<protein>
    <submittedName>
        <fullName evidence="1">Uncharacterized protein</fullName>
    </submittedName>
</protein>
<evidence type="ECO:0000313" key="2">
    <source>
        <dbReference type="Proteomes" id="UP001519460"/>
    </source>
</evidence>
<evidence type="ECO:0000313" key="1">
    <source>
        <dbReference type="EMBL" id="KAK7487149.1"/>
    </source>
</evidence>
<sequence>MCTRHACSGVMVMINSKHVNPPEPSTSVYILPSGSGQVTGSRELASREIPAEVLGQSEQPAVRMTREDRELMCEQVSNRGTVKWKGKLIQ</sequence>
<reference evidence="1 2" key="1">
    <citation type="journal article" date="2023" name="Sci. Data">
        <title>Genome assembly of the Korean intertidal mud-creeper Batillaria attramentaria.</title>
        <authorList>
            <person name="Patra A.K."/>
            <person name="Ho P.T."/>
            <person name="Jun S."/>
            <person name="Lee S.J."/>
            <person name="Kim Y."/>
            <person name="Won Y.J."/>
        </authorList>
    </citation>
    <scope>NUCLEOTIDE SEQUENCE [LARGE SCALE GENOMIC DNA]</scope>
    <source>
        <strain evidence="1">Wonlab-2016</strain>
    </source>
</reference>
<comment type="caution">
    <text evidence="1">The sequence shown here is derived from an EMBL/GenBank/DDBJ whole genome shotgun (WGS) entry which is preliminary data.</text>
</comment>
<gene>
    <name evidence="1" type="ORF">BaRGS_00021644</name>
</gene>
<name>A0ABD0KJA7_9CAEN</name>
<proteinExistence type="predicted"/>
<dbReference type="Proteomes" id="UP001519460">
    <property type="component" value="Unassembled WGS sequence"/>
</dbReference>
<accession>A0ABD0KJA7</accession>
<keyword evidence="2" id="KW-1185">Reference proteome</keyword>
<dbReference type="AlphaFoldDB" id="A0ABD0KJA7"/>
<dbReference type="EMBL" id="JACVVK020000169">
    <property type="protein sequence ID" value="KAK7487149.1"/>
    <property type="molecule type" value="Genomic_DNA"/>
</dbReference>